<keyword evidence="2" id="KW-0812">Transmembrane</keyword>
<feature type="transmembrane region" description="Helical" evidence="2">
    <location>
        <begin position="16"/>
        <end position="39"/>
    </location>
</feature>
<gene>
    <name evidence="3" type="ORF">DPMN_053449</name>
</gene>
<reference evidence="3" key="1">
    <citation type="journal article" date="2019" name="bioRxiv">
        <title>The Genome of the Zebra Mussel, Dreissena polymorpha: A Resource for Invasive Species Research.</title>
        <authorList>
            <person name="McCartney M.A."/>
            <person name="Auch B."/>
            <person name="Kono T."/>
            <person name="Mallez S."/>
            <person name="Zhang Y."/>
            <person name="Obille A."/>
            <person name="Becker A."/>
            <person name="Abrahante J.E."/>
            <person name="Garbe J."/>
            <person name="Badalamenti J.P."/>
            <person name="Herman A."/>
            <person name="Mangelson H."/>
            <person name="Liachko I."/>
            <person name="Sullivan S."/>
            <person name="Sone E.D."/>
            <person name="Koren S."/>
            <person name="Silverstein K.A.T."/>
            <person name="Beckman K.B."/>
            <person name="Gohl D.M."/>
        </authorList>
    </citation>
    <scope>NUCLEOTIDE SEQUENCE</scope>
    <source>
        <strain evidence="3">Duluth1</strain>
        <tissue evidence="3">Whole animal</tissue>
    </source>
</reference>
<name>A0A9D4HQQ2_DREPO</name>
<organism evidence="3 4">
    <name type="scientific">Dreissena polymorpha</name>
    <name type="common">Zebra mussel</name>
    <name type="synonym">Mytilus polymorpha</name>
    <dbReference type="NCBI Taxonomy" id="45954"/>
    <lineage>
        <taxon>Eukaryota</taxon>
        <taxon>Metazoa</taxon>
        <taxon>Spiralia</taxon>
        <taxon>Lophotrochozoa</taxon>
        <taxon>Mollusca</taxon>
        <taxon>Bivalvia</taxon>
        <taxon>Autobranchia</taxon>
        <taxon>Heteroconchia</taxon>
        <taxon>Euheterodonta</taxon>
        <taxon>Imparidentia</taxon>
        <taxon>Neoheterodontei</taxon>
        <taxon>Myida</taxon>
        <taxon>Dreissenoidea</taxon>
        <taxon>Dreissenidae</taxon>
        <taxon>Dreissena</taxon>
    </lineage>
</organism>
<evidence type="ECO:0000313" key="4">
    <source>
        <dbReference type="Proteomes" id="UP000828390"/>
    </source>
</evidence>
<accession>A0A9D4HQQ2</accession>
<keyword evidence="2" id="KW-0472">Membrane</keyword>
<protein>
    <submittedName>
        <fullName evidence="3">Uncharacterized protein</fullName>
    </submittedName>
</protein>
<feature type="region of interest" description="Disordered" evidence="1">
    <location>
        <begin position="96"/>
        <end position="119"/>
    </location>
</feature>
<keyword evidence="4" id="KW-1185">Reference proteome</keyword>
<evidence type="ECO:0000256" key="2">
    <source>
        <dbReference type="SAM" id="Phobius"/>
    </source>
</evidence>
<keyword evidence="2" id="KW-1133">Transmembrane helix</keyword>
<comment type="caution">
    <text evidence="3">The sequence shown here is derived from an EMBL/GenBank/DDBJ whole genome shotgun (WGS) entry which is preliminary data.</text>
</comment>
<dbReference type="OrthoDB" id="6111445at2759"/>
<dbReference type="Proteomes" id="UP000828390">
    <property type="component" value="Unassembled WGS sequence"/>
</dbReference>
<sequence>MSDSGTGIDHVDQGTIVMLTLTFVLGISVSFWFACNWYVKKRRKEAKDVTPSASEVPVEKTRVKQTFSRFSQVDEEVTMAIDEDDEAILKQAAIKASQKTNDISVPKQQNEKKYLETDL</sequence>
<reference evidence="3" key="2">
    <citation type="submission" date="2020-11" db="EMBL/GenBank/DDBJ databases">
        <authorList>
            <person name="McCartney M.A."/>
            <person name="Auch B."/>
            <person name="Kono T."/>
            <person name="Mallez S."/>
            <person name="Becker A."/>
            <person name="Gohl D.M."/>
            <person name="Silverstein K.A.T."/>
            <person name="Koren S."/>
            <person name="Bechman K.B."/>
            <person name="Herman A."/>
            <person name="Abrahante J.E."/>
            <person name="Garbe J."/>
        </authorList>
    </citation>
    <scope>NUCLEOTIDE SEQUENCE</scope>
    <source>
        <strain evidence="3">Duluth1</strain>
        <tissue evidence="3">Whole animal</tissue>
    </source>
</reference>
<dbReference type="EMBL" id="JAIWYP010000012">
    <property type="protein sequence ID" value="KAH3727510.1"/>
    <property type="molecule type" value="Genomic_DNA"/>
</dbReference>
<dbReference type="AlphaFoldDB" id="A0A9D4HQQ2"/>
<evidence type="ECO:0000256" key="1">
    <source>
        <dbReference type="SAM" id="MobiDB-lite"/>
    </source>
</evidence>
<evidence type="ECO:0000313" key="3">
    <source>
        <dbReference type="EMBL" id="KAH3727510.1"/>
    </source>
</evidence>
<feature type="compositionally biased region" description="Basic and acidic residues" evidence="1">
    <location>
        <begin position="109"/>
        <end position="119"/>
    </location>
</feature>
<proteinExistence type="predicted"/>
<feature type="compositionally biased region" description="Polar residues" evidence="1">
    <location>
        <begin position="97"/>
        <end position="108"/>
    </location>
</feature>